<evidence type="ECO:0000256" key="2">
    <source>
        <dbReference type="ARBA" id="ARBA00001946"/>
    </source>
</evidence>
<feature type="region of interest" description="Disordered" evidence="9">
    <location>
        <begin position="1"/>
        <end position="27"/>
    </location>
</feature>
<dbReference type="GO" id="GO:0004519">
    <property type="term" value="F:endonuclease activity"/>
    <property type="evidence" value="ECO:0007669"/>
    <property type="project" value="UniProtKB-KW"/>
</dbReference>
<keyword evidence="7" id="KW-0460">Magnesium</keyword>
<evidence type="ECO:0000256" key="8">
    <source>
        <dbReference type="ARBA" id="ARBA00023204"/>
    </source>
</evidence>
<dbReference type="InterPro" id="IPR005135">
    <property type="entry name" value="Endo/exonuclease/phosphatase"/>
</dbReference>
<dbReference type="InterPro" id="IPR036691">
    <property type="entry name" value="Endo/exonu/phosph_ase_sf"/>
</dbReference>
<comment type="caution">
    <text evidence="11">The sequence shown here is derived from an EMBL/GenBank/DDBJ whole genome shotgun (WGS) entry which is preliminary data.</text>
</comment>
<reference evidence="11" key="1">
    <citation type="submission" date="2022-08" db="EMBL/GenBank/DDBJ databases">
        <title>Genomic Encyclopedia of Type Strains, Phase V (KMG-V): Genome sequencing to study the core and pangenomes of soil and plant-associated prokaryotes.</title>
        <authorList>
            <person name="Whitman W."/>
        </authorList>
    </citation>
    <scope>NUCLEOTIDE SEQUENCE</scope>
    <source>
        <strain evidence="11">SP2017</strain>
    </source>
</reference>
<dbReference type="EMBL" id="JANUBB010000007">
    <property type="protein sequence ID" value="MCS3951980.1"/>
    <property type="molecule type" value="Genomic_DNA"/>
</dbReference>
<keyword evidence="8" id="KW-0234">DNA repair</keyword>
<name>A0A9X2ZRX8_9BACT</name>
<evidence type="ECO:0000313" key="11">
    <source>
        <dbReference type="EMBL" id="MCS3951980.1"/>
    </source>
</evidence>
<dbReference type="RefSeq" id="WP_259087114.1">
    <property type="nucleotide sequence ID" value="NZ_JANTZG010000002.1"/>
</dbReference>
<keyword evidence="3" id="KW-0540">Nuclease</keyword>
<sequence>MGENAPENRDDSDEDESVPTAVGGYTAQPAQVYIDGKGADWTALSARHEDAGDGDNLRLEQLWVAHTERRLFLRLAVASPINLEENNDLTLYLDADNDPTTGTSALGLGAEVEWTFGARRGELADGTDLEHEDVGLASLPTVREDTFEIAFSRSALSKQGLSVAPGDSLRIALASDGDRLPDDDGGLGYVLSDTDASVDAPSLARPSGADLRLMSYNVPNNFDRSRNRLFNTDRQQSYRRILQAVAPDVLALQEMYDNTADDVEQELEGPIDGVPKSWNWAKTGGELVLGSAYPIRDTTTIQGAQGQPSGGYLLDTRDALGDRLVVVVMHPKCCGGTSEDRSRQATVDGVVAFLRDLRRGEAPFTVPDETPIVVMGDMNFVGDPQQPRTLRTGQIINTDEFGDPAAPDWNGSPLLDTNPQQIGSPLHTTTFSIGSSFPPGRLDYAYVTDSVLDVVHEFLLSTPSLSADQRTEYGLDVDDTTVASDHLPVVIDISQ</sequence>
<keyword evidence="4" id="KW-0479">Metal-binding</keyword>
<keyword evidence="5" id="KW-0227">DNA damage</keyword>
<dbReference type="PANTHER" id="PTHR15822">
    <property type="entry name" value="TRAF AND TNF RECEPTOR-ASSOCIATED PROTEIN"/>
    <property type="match status" value="1"/>
</dbReference>
<dbReference type="InterPro" id="IPR051547">
    <property type="entry name" value="TDP2-like"/>
</dbReference>
<evidence type="ECO:0000256" key="4">
    <source>
        <dbReference type="ARBA" id="ARBA00022723"/>
    </source>
</evidence>
<keyword evidence="11" id="KW-0255">Endonuclease</keyword>
<dbReference type="GO" id="GO:0016787">
    <property type="term" value="F:hydrolase activity"/>
    <property type="evidence" value="ECO:0007669"/>
    <property type="project" value="UniProtKB-KW"/>
</dbReference>
<dbReference type="Proteomes" id="UP001155010">
    <property type="component" value="Unassembled WGS sequence"/>
</dbReference>
<feature type="domain" description="Endonuclease/exonuclease/phosphatase" evidence="10">
    <location>
        <begin position="214"/>
        <end position="486"/>
    </location>
</feature>
<keyword evidence="6 11" id="KW-0378">Hydrolase</keyword>
<evidence type="ECO:0000259" key="10">
    <source>
        <dbReference type="Pfam" id="PF03372"/>
    </source>
</evidence>
<organism evidence="11 12">
    <name type="scientific">Salinibacter ruber</name>
    <dbReference type="NCBI Taxonomy" id="146919"/>
    <lineage>
        <taxon>Bacteria</taxon>
        <taxon>Pseudomonadati</taxon>
        <taxon>Rhodothermota</taxon>
        <taxon>Rhodothermia</taxon>
        <taxon>Rhodothermales</taxon>
        <taxon>Salinibacteraceae</taxon>
        <taxon>Salinibacter</taxon>
    </lineage>
</organism>
<dbReference type="SUPFAM" id="SSF56219">
    <property type="entry name" value="DNase I-like"/>
    <property type="match status" value="1"/>
</dbReference>
<evidence type="ECO:0000313" key="12">
    <source>
        <dbReference type="Proteomes" id="UP001155010"/>
    </source>
</evidence>
<dbReference type="Pfam" id="PF03372">
    <property type="entry name" value="Exo_endo_phos"/>
    <property type="match status" value="1"/>
</dbReference>
<evidence type="ECO:0000256" key="3">
    <source>
        <dbReference type="ARBA" id="ARBA00022722"/>
    </source>
</evidence>
<dbReference type="Gene3D" id="3.60.10.10">
    <property type="entry name" value="Endonuclease/exonuclease/phosphatase"/>
    <property type="match status" value="1"/>
</dbReference>
<accession>A0A9X2ZRX8</accession>
<evidence type="ECO:0000256" key="5">
    <source>
        <dbReference type="ARBA" id="ARBA00022763"/>
    </source>
</evidence>
<dbReference type="PANTHER" id="PTHR15822:SF4">
    <property type="entry name" value="TYROSYL-DNA PHOSPHODIESTERASE 2"/>
    <property type="match status" value="1"/>
</dbReference>
<gene>
    <name evidence="11" type="ORF">GGP83_001936</name>
</gene>
<comment type="cofactor">
    <cofactor evidence="1">
        <name>Mn(2+)</name>
        <dbReference type="ChEBI" id="CHEBI:29035"/>
    </cofactor>
</comment>
<dbReference type="AlphaFoldDB" id="A0A9X2ZRX8"/>
<proteinExistence type="predicted"/>
<evidence type="ECO:0000256" key="1">
    <source>
        <dbReference type="ARBA" id="ARBA00001936"/>
    </source>
</evidence>
<dbReference type="GO" id="GO:0046872">
    <property type="term" value="F:metal ion binding"/>
    <property type="evidence" value="ECO:0007669"/>
    <property type="project" value="UniProtKB-KW"/>
</dbReference>
<protein>
    <submittedName>
        <fullName evidence="11">Endonuclease/exonuclease/phosphatase family metal-dependent hydrolase</fullName>
    </submittedName>
</protein>
<comment type="cofactor">
    <cofactor evidence="2">
        <name>Mg(2+)</name>
        <dbReference type="ChEBI" id="CHEBI:18420"/>
    </cofactor>
</comment>
<evidence type="ECO:0000256" key="9">
    <source>
        <dbReference type="SAM" id="MobiDB-lite"/>
    </source>
</evidence>
<evidence type="ECO:0000256" key="6">
    <source>
        <dbReference type="ARBA" id="ARBA00022801"/>
    </source>
</evidence>
<dbReference type="GO" id="GO:0006281">
    <property type="term" value="P:DNA repair"/>
    <property type="evidence" value="ECO:0007669"/>
    <property type="project" value="UniProtKB-KW"/>
</dbReference>
<evidence type="ECO:0000256" key="7">
    <source>
        <dbReference type="ARBA" id="ARBA00022842"/>
    </source>
</evidence>